<gene>
    <name evidence="2" type="ORF">PENTCL1PPCAC_28440</name>
</gene>
<dbReference type="AlphaFoldDB" id="A0AAV5UGT7"/>
<reference evidence="2" key="1">
    <citation type="submission" date="2023-10" db="EMBL/GenBank/DDBJ databases">
        <title>Genome assembly of Pristionchus species.</title>
        <authorList>
            <person name="Yoshida K."/>
            <person name="Sommer R.J."/>
        </authorList>
    </citation>
    <scope>NUCLEOTIDE SEQUENCE</scope>
    <source>
        <strain evidence="2">RS0144</strain>
    </source>
</reference>
<feature type="signal peptide" evidence="1">
    <location>
        <begin position="1"/>
        <end position="23"/>
    </location>
</feature>
<evidence type="ECO:0000256" key="1">
    <source>
        <dbReference type="SAM" id="SignalP"/>
    </source>
</evidence>
<feature type="chain" id="PRO_5043708601" description="CC domain-containing protein" evidence="1">
    <location>
        <begin position="24"/>
        <end position="86"/>
    </location>
</feature>
<name>A0AAV5UGT7_9BILA</name>
<sequence>LLSVTKMFTALILSCLLVSSIAAESTESIGVCIAGQCPDGYECLNEECVVISRTKRGTTCPKDEVIGECIGNLCPKGFRCDGDHCC</sequence>
<dbReference type="Proteomes" id="UP001432027">
    <property type="component" value="Unassembled WGS sequence"/>
</dbReference>
<evidence type="ECO:0000313" key="2">
    <source>
        <dbReference type="EMBL" id="GMT06266.1"/>
    </source>
</evidence>
<dbReference type="EMBL" id="BTSX01000006">
    <property type="protein sequence ID" value="GMT06266.1"/>
    <property type="molecule type" value="Genomic_DNA"/>
</dbReference>
<accession>A0AAV5UGT7</accession>
<protein>
    <recommendedName>
        <fullName evidence="4">CC domain-containing protein</fullName>
    </recommendedName>
</protein>
<feature type="non-terminal residue" evidence="2">
    <location>
        <position position="1"/>
    </location>
</feature>
<keyword evidence="3" id="KW-1185">Reference proteome</keyword>
<comment type="caution">
    <text evidence="2">The sequence shown here is derived from an EMBL/GenBank/DDBJ whole genome shotgun (WGS) entry which is preliminary data.</text>
</comment>
<proteinExistence type="predicted"/>
<organism evidence="2 3">
    <name type="scientific">Pristionchus entomophagus</name>
    <dbReference type="NCBI Taxonomy" id="358040"/>
    <lineage>
        <taxon>Eukaryota</taxon>
        <taxon>Metazoa</taxon>
        <taxon>Ecdysozoa</taxon>
        <taxon>Nematoda</taxon>
        <taxon>Chromadorea</taxon>
        <taxon>Rhabditida</taxon>
        <taxon>Rhabditina</taxon>
        <taxon>Diplogasteromorpha</taxon>
        <taxon>Diplogasteroidea</taxon>
        <taxon>Neodiplogasteridae</taxon>
        <taxon>Pristionchus</taxon>
    </lineage>
</organism>
<keyword evidence="1" id="KW-0732">Signal</keyword>
<evidence type="ECO:0000313" key="3">
    <source>
        <dbReference type="Proteomes" id="UP001432027"/>
    </source>
</evidence>
<evidence type="ECO:0008006" key="4">
    <source>
        <dbReference type="Google" id="ProtNLM"/>
    </source>
</evidence>